<dbReference type="RefSeq" id="WP_149499123.1">
    <property type="nucleotide sequence ID" value="NZ_JAJMQV010000084.1"/>
</dbReference>
<name>A0ABT7PLD4_9BACT</name>
<proteinExistence type="predicted"/>
<reference evidence="1 2" key="1">
    <citation type="submission" date="2023-06" db="EMBL/GenBank/DDBJ databases">
        <title>Roseiconus lacunae JC819 isolated from Gulf of Mannar region, Tamil Nadu.</title>
        <authorList>
            <person name="Pk S."/>
            <person name="Ch S."/>
            <person name="Ch V.R."/>
        </authorList>
    </citation>
    <scope>NUCLEOTIDE SEQUENCE [LARGE SCALE GENOMIC DNA]</scope>
    <source>
        <strain evidence="1 2">JC819</strain>
    </source>
</reference>
<dbReference type="EMBL" id="JASZZN010000013">
    <property type="protein sequence ID" value="MDM4017301.1"/>
    <property type="molecule type" value="Genomic_DNA"/>
</dbReference>
<sequence>MKGQWVEIEFDCLPMRSISRFDAPIDASPRYEAFVRRIKAAMDKHGSHNTYYLHRGTCVFRLTNAENRGEIAFNFEGTVLTGTKDEKTRSVDLSVELLRETCGWLSQPIVEFFAESVQHAVLVEFDRYIAAGDLTKTHERIEKLNAENEAGEGFVGMYL</sequence>
<dbReference type="Proteomes" id="UP001239462">
    <property type="component" value="Unassembled WGS sequence"/>
</dbReference>
<keyword evidence="2" id="KW-1185">Reference proteome</keyword>
<accession>A0ABT7PLD4</accession>
<organism evidence="1 2">
    <name type="scientific">Roseiconus lacunae</name>
    <dbReference type="NCBI Taxonomy" id="2605694"/>
    <lineage>
        <taxon>Bacteria</taxon>
        <taxon>Pseudomonadati</taxon>
        <taxon>Planctomycetota</taxon>
        <taxon>Planctomycetia</taxon>
        <taxon>Pirellulales</taxon>
        <taxon>Pirellulaceae</taxon>
        <taxon>Roseiconus</taxon>
    </lineage>
</organism>
<gene>
    <name evidence="1" type="ORF">QTN89_17775</name>
</gene>
<protein>
    <submittedName>
        <fullName evidence="1">Uncharacterized protein</fullName>
    </submittedName>
</protein>
<comment type="caution">
    <text evidence="1">The sequence shown here is derived from an EMBL/GenBank/DDBJ whole genome shotgun (WGS) entry which is preliminary data.</text>
</comment>
<evidence type="ECO:0000313" key="2">
    <source>
        <dbReference type="Proteomes" id="UP001239462"/>
    </source>
</evidence>
<evidence type="ECO:0000313" key="1">
    <source>
        <dbReference type="EMBL" id="MDM4017301.1"/>
    </source>
</evidence>